<keyword evidence="4" id="KW-1185">Reference proteome</keyword>
<evidence type="ECO:0000313" key="4">
    <source>
        <dbReference type="Proteomes" id="UP000271548"/>
    </source>
</evidence>
<dbReference type="RefSeq" id="WP_120683534.1">
    <property type="nucleotide sequence ID" value="NZ_RAZS01000015.1"/>
</dbReference>
<dbReference type="InterPro" id="IPR011044">
    <property type="entry name" value="Quino_amine_DH_bsu"/>
</dbReference>
<dbReference type="PROSITE" id="PS51257">
    <property type="entry name" value="PROKAR_LIPOPROTEIN"/>
    <property type="match status" value="1"/>
</dbReference>
<accession>A0ABX9QU72</accession>
<evidence type="ECO:0000313" key="3">
    <source>
        <dbReference type="EMBL" id="RKN13976.1"/>
    </source>
</evidence>
<keyword evidence="2" id="KW-0732">Signal</keyword>
<organism evidence="3 4">
    <name type="scientific">Micromonospora musae</name>
    <dbReference type="NCBI Taxonomy" id="1894970"/>
    <lineage>
        <taxon>Bacteria</taxon>
        <taxon>Bacillati</taxon>
        <taxon>Actinomycetota</taxon>
        <taxon>Actinomycetes</taxon>
        <taxon>Micromonosporales</taxon>
        <taxon>Micromonosporaceae</taxon>
        <taxon>Micromonospora</taxon>
    </lineage>
</organism>
<feature type="region of interest" description="Disordered" evidence="1">
    <location>
        <begin position="58"/>
        <end position="90"/>
    </location>
</feature>
<protein>
    <recommendedName>
        <fullName evidence="5">WD40 repeat domain-containing protein</fullName>
    </recommendedName>
</protein>
<feature type="chain" id="PRO_5046681079" description="WD40 repeat domain-containing protein" evidence="2">
    <location>
        <begin position="34"/>
        <end position="375"/>
    </location>
</feature>
<name>A0ABX9QU72_9ACTN</name>
<reference evidence="3 4" key="1">
    <citation type="submission" date="2018-09" db="EMBL/GenBank/DDBJ databases">
        <title>Micromonospora sp. nov. MS1-9, isolated from a root of Musa sp.</title>
        <authorList>
            <person name="Kuncharoen N."/>
            <person name="Kudo T."/>
            <person name="Ohkuma M."/>
            <person name="Yuki M."/>
            <person name="Tanasupawat S."/>
        </authorList>
    </citation>
    <scope>NUCLEOTIDE SEQUENCE [LARGE SCALE GENOMIC DNA]</scope>
    <source>
        <strain evidence="3 4">NGC1-4</strain>
    </source>
</reference>
<feature type="compositionally biased region" description="Low complexity" evidence="1">
    <location>
        <begin position="68"/>
        <end position="88"/>
    </location>
</feature>
<evidence type="ECO:0008006" key="5">
    <source>
        <dbReference type="Google" id="ProtNLM"/>
    </source>
</evidence>
<gene>
    <name evidence="3" type="ORF">D7147_29465</name>
</gene>
<evidence type="ECO:0000256" key="1">
    <source>
        <dbReference type="SAM" id="MobiDB-lite"/>
    </source>
</evidence>
<dbReference type="Proteomes" id="UP000271548">
    <property type="component" value="Unassembled WGS sequence"/>
</dbReference>
<dbReference type="EMBL" id="RAZS01000015">
    <property type="protein sequence ID" value="RKN13976.1"/>
    <property type="molecule type" value="Genomic_DNA"/>
</dbReference>
<dbReference type="SUPFAM" id="SSF50969">
    <property type="entry name" value="YVTN repeat-like/Quinoprotein amine dehydrogenase"/>
    <property type="match status" value="1"/>
</dbReference>
<sequence length="375" mass="38919">MDRNITPRVRVAPRALMAAAALVLLPVAASGCAAPAPANEIPPLPATAPATEPAHAVLAAGSGGAGGSTPPAAASRPTSPSPSAVAAGKSWPQLAWHSEPEYGVAGGAPARVWRSTPDGRWELVREASSADPDVEGKVVASPDGRRAAWLSAKPNRLAISRFEGGSVVSVPLQGTLDCAPQWLDNLTLVYAEGQQGDWTVIETRADRATRNVIATHQATCPIAGHNLIGFVQDRTLRVGDGSGAFRTVAPRIPANLRIHGLAGFSLDGRSLVISAHVPNAGECACTWRIRNYQVTLATGAATELAPLDPAWREATGHGIAEHVTFRPDGTLLAQINTATPTDDAPAYRLVRYAADGRVLASLPVPAGTPWGRLLG</sequence>
<feature type="signal peptide" evidence="2">
    <location>
        <begin position="1"/>
        <end position="33"/>
    </location>
</feature>
<proteinExistence type="predicted"/>
<comment type="caution">
    <text evidence="3">The sequence shown here is derived from an EMBL/GenBank/DDBJ whole genome shotgun (WGS) entry which is preliminary data.</text>
</comment>
<evidence type="ECO:0000256" key="2">
    <source>
        <dbReference type="SAM" id="SignalP"/>
    </source>
</evidence>